<feature type="domain" description="G-protein coupled receptors family 1 profile" evidence="20">
    <location>
        <begin position="407"/>
        <end position="678"/>
    </location>
</feature>
<feature type="transmembrane region" description="Helical" evidence="18">
    <location>
        <begin position="579"/>
        <end position="604"/>
    </location>
</feature>
<keyword evidence="2" id="KW-1003">Cell membrane</keyword>
<evidence type="ECO:0000256" key="13">
    <source>
        <dbReference type="ARBA" id="ARBA00023170"/>
    </source>
</evidence>
<dbReference type="SUPFAM" id="SSF52058">
    <property type="entry name" value="L domain-like"/>
    <property type="match status" value="1"/>
</dbReference>
<feature type="signal peptide" evidence="19">
    <location>
        <begin position="1"/>
        <end position="20"/>
    </location>
</feature>
<gene>
    <name evidence="21" type="primary">LGR4</name>
</gene>
<feature type="region of interest" description="Disordered" evidence="17">
    <location>
        <begin position="696"/>
        <end position="720"/>
    </location>
</feature>
<comment type="subcellular location">
    <subcellularLocation>
        <location evidence="1">Cell membrane</location>
        <topology evidence="1">Multi-pass membrane protein</topology>
    </subcellularLocation>
</comment>
<dbReference type="Gene3D" id="3.80.10.10">
    <property type="entry name" value="Ribonuclease Inhibitor"/>
    <property type="match status" value="1"/>
</dbReference>
<dbReference type="PRINTS" id="PR00237">
    <property type="entry name" value="GPCRRHODOPSN"/>
</dbReference>
<keyword evidence="4" id="KW-0879">Wnt signaling pathway</keyword>
<protein>
    <recommendedName>
        <fullName evidence="16">Leucine-rich repeat-containing G-protein coupled receptor 4</fullName>
    </recommendedName>
</protein>
<evidence type="ECO:0000256" key="2">
    <source>
        <dbReference type="ARBA" id="ARBA00022475"/>
    </source>
</evidence>
<dbReference type="Gene3D" id="1.20.1070.10">
    <property type="entry name" value="Rhodopsin 7-helix transmembrane proteins"/>
    <property type="match status" value="1"/>
</dbReference>
<proteinExistence type="predicted"/>
<keyword evidence="9" id="KW-0297">G-protein coupled receptor</keyword>
<keyword evidence="7" id="KW-0677">Repeat</keyword>
<dbReference type="GO" id="GO:0005886">
    <property type="term" value="C:plasma membrane"/>
    <property type="evidence" value="ECO:0007669"/>
    <property type="project" value="UniProtKB-SubCell"/>
</dbReference>
<dbReference type="PANTHER" id="PTHR24372">
    <property type="entry name" value="GLYCOPROTEIN HORMONE RECEPTOR"/>
    <property type="match status" value="1"/>
</dbReference>
<keyword evidence="11 18" id="KW-0472">Membrane</keyword>
<dbReference type="SMART" id="SM00369">
    <property type="entry name" value="LRR_TYP"/>
    <property type="match status" value="11"/>
</dbReference>
<dbReference type="FunFam" id="3.80.10.10:FF:002032">
    <property type="entry name" value="Leucine rich repeat containing G protein-coupled receptor 6"/>
    <property type="match status" value="1"/>
</dbReference>
<sequence>MRVDLFWVCLWCLLRPGATGQGQSTAVCSLSCSCDEDGGADCSGRGLTAVPTGLSTFTYYLDLSMNNITELPAYVFKNFPYLEELRLPGNDLSFIHPEAFSGLHQLKVLMLQNNQLKTVPNSALKNLHSLQSLRLDANHITTVPDDSFESLQQLRHLWLDDNNLMEVPVGSLRHQANLQALTLALNRILYIPDNAFANLTSLVVLHLHNNRINEIGDNCFSGLVNLETLDLNFNNLKVFPKAIQALPKLKELGFHSNDIASIPEGAFHNNPLLKTIHLYDNPLSFVGASAFQNLSSLHSLMLRGASMMQVFPILTWTNNLESLTLSGTKISSIPSDLCEDLKVLRTLSISVPYAYQCCAFVGCDSVTTSFEKKHMKKTAAFKPCEHLLGNWMIRLTVWFICLVSLVFNSLVLVATFSPSHRAAAHSHCPTPSLSPARLLMGLLALANLLTGLYVGVLTVLDVATWGSFAEFGVWWEMGPGCQITGVLAVFSSEWSVLLLSLAAVERSVAVRMILGKVMMSPRRSASSRRGCLRGDRRFSLAAGLLALLAAAGACLPLVTSGDQSSSPLCLPFAGGERPALSVTVILVLLNAVAYLFTAAVYTQLYCTLGRVELADPEQTGALRHIAWLIFTNCIFFCPVAAFSFAPLLTGSTAGGPEIAKTVTLIFFPLPACLNPVLYVFFSPAFREDWLRLRSRRSSTREMKTTTEGHRDDSGGGSELTDGGSSTHLGFDCGMYSQLCGEVVVCEQCEAALRARTCSSPSSSTVCRHLVKSHSCPTLLAGTAAYQRSEGFWGDSSTPSAQSEYADEGDSFVSDSSDQIQACGRACFCQSRGLPLVHYSYNIPRVKD</sequence>
<evidence type="ECO:0000256" key="15">
    <source>
        <dbReference type="ARBA" id="ARBA00023224"/>
    </source>
</evidence>
<evidence type="ECO:0000256" key="10">
    <source>
        <dbReference type="ARBA" id="ARBA00023108"/>
    </source>
</evidence>
<feature type="compositionally biased region" description="Basic and acidic residues" evidence="17">
    <location>
        <begin position="698"/>
        <end position="713"/>
    </location>
</feature>
<evidence type="ECO:0000313" key="22">
    <source>
        <dbReference type="Proteomes" id="UP000472276"/>
    </source>
</evidence>
<evidence type="ECO:0000313" key="21">
    <source>
        <dbReference type="Ensembl" id="ENSOABP00000043373.1"/>
    </source>
</evidence>
<evidence type="ECO:0000256" key="6">
    <source>
        <dbReference type="ARBA" id="ARBA00022729"/>
    </source>
</evidence>
<evidence type="ECO:0000256" key="8">
    <source>
        <dbReference type="ARBA" id="ARBA00022989"/>
    </source>
</evidence>
<dbReference type="InterPro" id="IPR001611">
    <property type="entry name" value="Leu-rich_rpt"/>
</dbReference>
<dbReference type="PROSITE" id="PS50262">
    <property type="entry name" value="G_PROTEIN_RECEP_F1_2"/>
    <property type="match status" value="1"/>
</dbReference>
<keyword evidence="8 18" id="KW-1133">Transmembrane helix</keyword>
<evidence type="ECO:0000256" key="5">
    <source>
        <dbReference type="ARBA" id="ARBA00022692"/>
    </source>
</evidence>
<dbReference type="PROSITE" id="PS51257">
    <property type="entry name" value="PROKAR_LIPOPROTEIN"/>
    <property type="match status" value="1"/>
</dbReference>
<dbReference type="Pfam" id="PF13855">
    <property type="entry name" value="LRR_8"/>
    <property type="match status" value="3"/>
</dbReference>
<keyword evidence="3" id="KW-0433">Leucine-rich repeat</keyword>
<dbReference type="GO" id="GO:0009755">
    <property type="term" value="P:hormone-mediated signaling pathway"/>
    <property type="evidence" value="ECO:0007669"/>
    <property type="project" value="TreeGrafter"/>
</dbReference>
<evidence type="ECO:0000256" key="9">
    <source>
        <dbReference type="ARBA" id="ARBA00023040"/>
    </source>
</evidence>
<dbReference type="InterPro" id="IPR032675">
    <property type="entry name" value="LRR_dom_sf"/>
</dbReference>
<keyword evidence="13" id="KW-0675">Receptor</keyword>
<feature type="transmembrane region" description="Helical" evidence="18">
    <location>
        <begin position="438"/>
        <end position="460"/>
    </location>
</feature>
<keyword evidence="15" id="KW-0807">Transducer</keyword>
<dbReference type="GO" id="GO:0008528">
    <property type="term" value="F:G protein-coupled peptide receptor activity"/>
    <property type="evidence" value="ECO:0007669"/>
    <property type="project" value="TreeGrafter"/>
</dbReference>
<evidence type="ECO:0000256" key="17">
    <source>
        <dbReference type="SAM" id="MobiDB-lite"/>
    </source>
</evidence>
<dbReference type="SUPFAM" id="SSF81321">
    <property type="entry name" value="Family A G protein-coupled receptor-like"/>
    <property type="match status" value="1"/>
</dbReference>
<evidence type="ECO:0000256" key="18">
    <source>
        <dbReference type="SAM" id="Phobius"/>
    </source>
</evidence>
<keyword evidence="10" id="KW-0090">Biological rhythms</keyword>
<feature type="transmembrane region" description="Helical" evidence="18">
    <location>
        <begin position="625"/>
        <end position="645"/>
    </location>
</feature>
<dbReference type="AlphaFoldDB" id="A0A668UZL4"/>
<evidence type="ECO:0000256" key="4">
    <source>
        <dbReference type="ARBA" id="ARBA00022687"/>
    </source>
</evidence>
<evidence type="ECO:0000259" key="20">
    <source>
        <dbReference type="PROSITE" id="PS50262"/>
    </source>
</evidence>
<feature type="chain" id="PRO_5025651637" description="Leucine-rich repeat-containing G-protein coupled receptor 4" evidence="19">
    <location>
        <begin position="21"/>
        <end position="847"/>
    </location>
</feature>
<evidence type="ECO:0000256" key="16">
    <source>
        <dbReference type="ARBA" id="ARBA00039745"/>
    </source>
</evidence>
<dbReference type="InterPro" id="IPR000276">
    <property type="entry name" value="GPCR_Rhodpsn"/>
</dbReference>
<keyword evidence="6 19" id="KW-0732">Signal</keyword>
<dbReference type="InterPro" id="IPR003591">
    <property type="entry name" value="Leu-rich_rpt_typical-subtyp"/>
</dbReference>
<evidence type="ECO:0000256" key="14">
    <source>
        <dbReference type="ARBA" id="ARBA00023180"/>
    </source>
</evidence>
<evidence type="ECO:0000256" key="11">
    <source>
        <dbReference type="ARBA" id="ARBA00023136"/>
    </source>
</evidence>
<dbReference type="InterPro" id="IPR017452">
    <property type="entry name" value="GPCR_Rhodpsn_7TM"/>
</dbReference>
<evidence type="ECO:0000256" key="7">
    <source>
        <dbReference type="ARBA" id="ARBA00022737"/>
    </source>
</evidence>
<feature type="transmembrane region" description="Helical" evidence="18">
    <location>
        <begin position="391"/>
        <end position="417"/>
    </location>
</feature>
<keyword evidence="5 18" id="KW-0812">Transmembrane</keyword>
<organism evidence="21 22">
    <name type="scientific">Oreochromis aureus</name>
    <name type="common">Israeli tilapia</name>
    <name type="synonym">Chromis aureus</name>
    <dbReference type="NCBI Taxonomy" id="47969"/>
    <lineage>
        <taxon>Eukaryota</taxon>
        <taxon>Metazoa</taxon>
        <taxon>Chordata</taxon>
        <taxon>Craniata</taxon>
        <taxon>Vertebrata</taxon>
        <taxon>Euteleostomi</taxon>
        <taxon>Actinopterygii</taxon>
        <taxon>Neopterygii</taxon>
        <taxon>Teleostei</taxon>
        <taxon>Neoteleostei</taxon>
        <taxon>Acanthomorphata</taxon>
        <taxon>Ovalentaria</taxon>
        <taxon>Cichlomorphae</taxon>
        <taxon>Cichliformes</taxon>
        <taxon>Cichlidae</taxon>
        <taxon>African cichlids</taxon>
        <taxon>Pseudocrenilabrinae</taxon>
        <taxon>Oreochromini</taxon>
        <taxon>Oreochromis</taxon>
    </lineage>
</organism>
<keyword evidence="22" id="KW-1185">Reference proteome</keyword>
<dbReference type="FunFam" id="1.20.1070.10:FF:000427">
    <property type="entry name" value="Leucine-rich repeat containing G protein-coupled receptor 4"/>
    <property type="match status" value="1"/>
</dbReference>
<name>A0A668UZL4_OREAU</name>
<dbReference type="Ensembl" id="ENSOABT00000044526.2">
    <property type="protein sequence ID" value="ENSOABP00000043373.1"/>
    <property type="gene ID" value="ENSOABG00000019507.2"/>
</dbReference>
<dbReference type="Proteomes" id="UP000472276">
    <property type="component" value="Unassembled WGS sequence"/>
</dbReference>
<dbReference type="PANTHER" id="PTHR24372:SF67">
    <property type="entry name" value="LEUCINE-RICH REPEAT-CONTAINING G-PROTEIN COUPLED RECEPTOR 4"/>
    <property type="match status" value="1"/>
</dbReference>
<dbReference type="PROSITE" id="PS51450">
    <property type="entry name" value="LRR"/>
    <property type="match status" value="3"/>
</dbReference>
<keyword evidence="12" id="KW-1015">Disulfide bond</keyword>
<reference evidence="21" key="2">
    <citation type="submission" date="2025-09" db="UniProtKB">
        <authorList>
            <consortium name="Ensembl"/>
        </authorList>
    </citation>
    <scope>IDENTIFICATION</scope>
</reference>
<dbReference type="OMA" id="LDNLETX"/>
<evidence type="ECO:0000256" key="19">
    <source>
        <dbReference type="SAM" id="SignalP"/>
    </source>
</evidence>
<evidence type="ECO:0000256" key="12">
    <source>
        <dbReference type="ARBA" id="ARBA00023157"/>
    </source>
</evidence>
<feature type="transmembrane region" description="Helical" evidence="18">
    <location>
        <begin position="538"/>
        <end position="559"/>
    </location>
</feature>
<evidence type="ECO:0000256" key="1">
    <source>
        <dbReference type="ARBA" id="ARBA00004651"/>
    </source>
</evidence>
<evidence type="ECO:0000256" key="3">
    <source>
        <dbReference type="ARBA" id="ARBA00022614"/>
    </source>
</evidence>
<dbReference type="GO" id="GO:0007189">
    <property type="term" value="P:adenylate cyclase-activating G protein-coupled receptor signaling pathway"/>
    <property type="evidence" value="ECO:0007669"/>
    <property type="project" value="TreeGrafter"/>
</dbReference>
<reference evidence="21" key="1">
    <citation type="submission" date="2025-08" db="UniProtKB">
        <authorList>
            <consortium name="Ensembl"/>
        </authorList>
    </citation>
    <scope>IDENTIFICATION</scope>
</reference>
<accession>A0A668UZL4</accession>
<feature type="transmembrane region" description="Helical" evidence="18">
    <location>
        <begin position="665"/>
        <end position="685"/>
    </location>
</feature>
<dbReference type="Pfam" id="PF00001">
    <property type="entry name" value="7tm_1"/>
    <property type="match status" value="1"/>
</dbReference>
<keyword evidence="14" id="KW-0325">Glycoprotein</keyword>